<dbReference type="InterPro" id="IPR036397">
    <property type="entry name" value="RNaseH_sf"/>
</dbReference>
<dbReference type="InterPro" id="IPR012337">
    <property type="entry name" value="RNaseH-like_sf"/>
</dbReference>
<proteinExistence type="predicted"/>
<sequence length="97" mass="11396">MCTLLHFSTSFHPQTDGQSERKIQTLEDMLHTCVLDFGGSWDTYLPLVEFSYNNSYHASIDRPPFEMLYGRKYRTPIYWDEVNQRVMGSIKVVLKTI</sequence>
<accession>A0AAU9MFB5</accession>
<dbReference type="GO" id="GO:0003676">
    <property type="term" value="F:nucleic acid binding"/>
    <property type="evidence" value="ECO:0007669"/>
    <property type="project" value="InterPro"/>
</dbReference>
<dbReference type="GO" id="GO:0015074">
    <property type="term" value="P:DNA integration"/>
    <property type="evidence" value="ECO:0007669"/>
    <property type="project" value="InterPro"/>
</dbReference>
<dbReference type="Gene3D" id="3.30.420.10">
    <property type="entry name" value="Ribonuclease H-like superfamily/Ribonuclease H"/>
    <property type="match status" value="1"/>
</dbReference>
<dbReference type="SUPFAM" id="SSF53098">
    <property type="entry name" value="Ribonuclease H-like"/>
    <property type="match status" value="1"/>
</dbReference>
<gene>
    <name evidence="2" type="ORF">LVIROSA_LOCUS12624</name>
</gene>
<dbReference type="PROSITE" id="PS50994">
    <property type="entry name" value="INTEGRASE"/>
    <property type="match status" value="1"/>
</dbReference>
<dbReference type="PANTHER" id="PTHR45835:SF101">
    <property type="entry name" value="NUCLEOTIDYLTRANSFERASE, RIBONUCLEASE H"/>
    <property type="match status" value="1"/>
</dbReference>
<evidence type="ECO:0000313" key="2">
    <source>
        <dbReference type="EMBL" id="CAH1425485.1"/>
    </source>
</evidence>
<organism evidence="2 3">
    <name type="scientific">Lactuca virosa</name>
    <dbReference type="NCBI Taxonomy" id="75947"/>
    <lineage>
        <taxon>Eukaryota</taxon>
        <taxon>Viridiplantae</taxon>
        <taxon>Streptophyta</taxon>
        <taxon>Embryophyta</taxon>
        <taxon>Tracheophyta</taxon>
        <taxon>Spermatophyta</taxon>
        <taxon>Magnoliopsida</taxon>
        <taxon>eudicotyledons</taxon>
        <taxon>Gunneridae</taxon>
        <taxon>Pentapetalae</taxon>
        <taxon>asterids</taxon>
        <taxon>campanulids</taxon>
        <taxon>Asterales</taxon>
        <taxon>Asteraceae</taxon>
        <taxon>Cichorioideae</taxon>
        <taxon>Cichorieae</taxon>
        <taxon>Lactucinae</taxon>
        <taxon>Lactuca</taxon>
    </lineage>
</organism>
<keyword evidence="3" id="KW-1185">Reference proteome</keyword>
<dbReference type="PANTHER" id="PTHR45835">
    <property type="entry name" value="YALI0A06105P"/>
    <property type="match status" value="1"/>
</dbReference>
<dbReference type="InterPro" id="IPR001584">
    <property type="entry name" value="Integrase_cat-core"/>
</dbReference>
<comment type="caution">
    <text evidence="2">The sequence shown here is derived from an EMBL/GenBank/DDBJ whole genome shotgun (WGS) entry which is preliminary data.</text>
</comment>
<protein>
    <recommendedName>
        <fullName evidence="1">Integrase catalytic domain-containing protein</fullName>
    </recommendedName>
</protein>
<evidence type="ECO:0000259" key="1">
    <source>
        <dbReference type="PROSITE" id="PS50994"/>
    </source>
</evidence>
<reference evidence="2 3" key="1">
    <citation type="submission" date="2022-01" db="EMBL/GenBank/DDBJ databases">
        <authorList>
            <person name="Xiong W."/>
            <person name="Schranz E."/>
        </authorList>
    </citation>
    <scope>NUCLEOTIDE SEQUENCE [LARGE SCALE GENOMIC DNA]</scope>
</reference>
<feature type="domain" description="Integrase catalytic" evidence="1">
    <location>
        <begin position="1"/>
        <end position="72"/>
    </location>
</feature>
<dbReference type="Proteomes" id="UP001157418">
    <property type="component" value="Unassembled WGS sequence"/>
</dbReference>
<dbReference type="EMBL" id="CAKMRJ010002223">
    <property type="protein sequence ID" value="CAH1425485.1"/>
    <property type="molecule type" value="Genomic_DNA"/>
</dbReference>
<name>A0AAU9MFB5_9ASTR</name>
<dbReference type="AlphaFoldDB" id="A0AAU9MFB5"/>
<evidence type="ECO:0000313" key="3">
    <source>
        <dbReference type="Proteomes" id="UP001157418"/>
    </source>
</evidence>